<evidence type="ECO:0000313" key="2">
    <source>
        <dbReference type="Proteomes" id="UP000053477"/>
    </source>
</evidence>
<dbReference type="InParanoid" id="A0A0H2S216"/>
<dbReference type="Proteomes" id="UP000053477">
    <property type="component" value="Unassembled WGS sequence"/>
</dbReference>
<feature type="non-terminal residue" evidence="1">
    <location>
        <position position="1"/>
    </location>
</feature>
<evidence type="ECO:0000313" key="1">
    <source>
        <dbReference type="EMBL" id="KLO15838.1"/>
    </source>
</evidence>
<dbReference type="EMBL" id="KQ085924">
    <property type="protein sequence ID" value="KLO15838.1"/>
    <property type="molecule type" value="Genomic_DNA"/>
</dbReference>
<protein>
    <submittedName>
        <fullName evidence="1">Uncharacterized protein</fullName>
    </submittedName>
</protein>
<keyword evidence="2" id="KW-1185">Reference proteome</keyword>
<reference evidence="1 2" key="1">
    <citation type="submission" date="2015-04" db="EMBL/GenBank/DDBJ databases">
        <title>Complete genome sequence of Schizopora paradoxa KUC8140, a cosmopolitan wood degrader in East Asia.</title>
        <authorList>
            <consortium name="DOE Joint Genome Institute"/>
            <person name="Min B."/>
            <person name="Park H."/>
            <person name="Jang Y."/>
            <person name="Kim J.-J."/>
            <person name="Kim K.H."/>
            <person name="Pangilinan J."/>
            <person name="Lipzen A."/>
            <person name="Riley R."/>
            <person name="Grigoriev I.V."/>
            <person name="Spatafora J.W."/>
            <person name="Choi I.-G."/>
        </authorList>
    </citation>
    <scope>NUCLEOTIDE SEQUENCE [LARGE SCALE GENOMIC DNA]</scope>
    <source>
        <strain evidence="1 2">KUC8140</strain>
    </source>
</reference>
<proteinExistence type="predicted"/>
<dbReference type="STRING" id="27342.A0A0H2S216"/>
<name>A0A0H2S216_9AGAM</name>
<sequence>RVKAIIDKVEIGPDLTNDQREMVEGLVSEFADVFALNLSEVQYVDWHCHHLDVDPSVRLPRNRVHQQTVTGAQRDWFFKILDEMEAAHIIQRI</sequence>
<dbReference type="OrthoDB" id="3363652at2759"/>
<accession>A0A0H2S216</accession>
<organism evidence="1 2">
    <name type="scientific">Schizopora paradoxa</name>
    <dbReference type="NCBI Taxonomy" id="27342"/>
    <lineage>
        <taxon>Eukaryota</taxon>
        <taxon>Fungi</taxon>
        <taxon>Dikarya</taxon>
        <taxon>Basidiomycota</taxon>
        <taxon>Agaricomycotina</taxon>
        <taxon>Agaricomycetes</taxon>
        <taxon>Hymenochaetales</taxon>
        <taxon>Schizoporaceae</taxon>
        <taxon>Schizopora</taxon>
    </lineage>
</organism>
<dbReference type="AlphaFoldDB" id="A0A0H2S216"/>
<feature type="non-terminal residue" evidence="1">
    <location>
        <position position="93"/>
    </location>
</feature>
<gene>
    <name evidence="1" type="ORF">SCHPADRAFT_802292</name>
</gene>